<dbReference type="OrthoDB" id="389074at2"/>
<dbReference type="Gene3D" id="3.40.640.10">
    <property type="entry name" value="Type I PLP-dependent aspartate aminotransferase-like (Major domain)"/>
    <property type="match status" value="1"/>
</dbReference>
<dbReference type="RefSeq" id="WP_069194205.1">
    <property type="nucleotide sequence ID" value="NZ_RLII01000005.1"/>
</dbReference>
<dbReference type="PIRSF" id="PIRSF000524">
    <property type="entry name" value="SPT"/>
    <property type="match status" value="1"/>
</dbReference>
<dbReference type="InterPro" id="IPR015424">
    <property type="entry name" value="PyrdxlP-dep_Trfase"/>
</dbReference>
<evidence type="ECO:0000313" key="12">
    <source>
        <dbReference type="Proteomes" id="UP000289166"/>
    </source>
</evidence>
<evidence type="ECO:0000313" key="11">
    <source>
        <dbReference type="EMBL" id="RXE59527.1"/>
    </source>
</evidence>
<dbReference type="SUPFAM" id="SSF53383">
    <property type="entry name" value="PLP-dependent transferases"/>
    <property type="match status" value="1"/>
</dbReference>
<evidence type="ECO:0000256" key="8">
    <source>
        <dbReference type="RuleBase" id="RU004075"/>
    </source>
</evidence>
<accession>A0A4Q0I6I9</accession>
<keyword evidence="12" id="KW-1185">Reference proteome</keyword>
<keyword evidence="4 11" id="KW-0808">Transferase</keyword>
<dbReference type="InterPro" id="IPR000192">
    <property type="entry name" value="Aminotrans_V_dom"/>
</dbReference>
<reference evidence="12" key="1">
    <citation type="submission" date="2018-11" db="EMBL/GenBank/DDBJ databases">
        <title>Genome sequencing of a novel mesophilic and cellulolytic organism within the genus Hungateiclostridium.</title>
        <authorList>
            <person name="Rettenmaier R."/>
            <person name="Liebl W."/>
            <person name="Zverlov V."/>
        </authorList>
    </citation>
    <scope>NUCLEOTIDE SEQUENCE [LARGE SCALE GENOMIC DNA]</scope>
    <source>
        <strain evidence="12">N2K1</strain>
    </source>
</reference>
<evidence type="ECO:0000256" key="6">
    <source>
        <dbReference type="PIRSR" id="PIRSR000524-1"/>
    </source>
</evidence>
<dbReference type="PANTHER" id="PTHR21152:SF24">
    <property type="entry name" value="ALANINE--GLYOXYLATE AMINOTRANSFERASE 1"/>
    <property type="match status" value="1"/>
</dbReference>
<feature type="modified residue" description="N6-(pyridoxal phosphate)lysine" evidence="7">
    <location>
        <position position="191"/>
    </location>
</feature>
<feature type="binding site" evidence="6">
    <location>
        <position position="334"/>
    </location>
    <ligand>
        <name>substrate</name>
    </ligand>
</feature>
<dbReference type="GO" id="GO:0004760">
    <property type="term" value="F:L-serine-pyruvate transaminase activity"/>
    <property type="evidence" value="ECO:0007669"/>
    <property type="project" value="TreeGrafter"/>
</dbReference>
<dbReference type="InterPro" id="IPR015422">
    <property type="entry name" value="PyrdxlP-dep_Trfase_small"/>
</dbReference>
<sequence>MSKPLIMTPGPTYVHEDVRRAMLNDIGNPDLEERFFEFYKETCERLKRLLKTENDVIIMSGEGILGLEAACASIIEPGDRVLCIDNGIFGNGFGCYVKMYGGEPEFLKFDYREAVDVNVVEDFLKKDHNFKAATLVHCETPSGISNPVGDICKMLKRYGILSIVDSVSAVGGETLETDEWNIDIVLGGSQKCISAPPGLTFLSISHDAWNAILKRKSPVIGYYCNLSLWKSWYEDRWFPYTQPVSDIYALRAAADRLLGDQLRIERHRNIANAVRAALVNSGLELYPKNGFSNTVTTFFVPHGTTFGDIYNMMLNEHNILIGGSFGFLKDKVIRIGHMGENCYQDKISKTLDALDRTFEKLNIDLQSKLYSSCQYVPSPNSHF</sequence>
<comment type="similarity">
    <text evidence="2 8">Belongs to the class-V pyridoxal-phosphate-dependent aminotransferase family.</text>
</comment>
<dbReference type="Gene3D" id="3.90.1150.10">
    <property type="entry name" value="Aspartate Aminotransferase, domain 1"/>
    <property type="match status" value="1"/>
</dbReference>
<dbReference type="InterPro" id="IPR015421">
    <property type="entry name" value="PyrdxlP-dep_Trfase_major"/>
</dbReference>
<comment type="caution">
    <text evidence="11">The sequence shown here is derived from an EMBL/GenBank/DDBJ whole genome shotgun (WGS) entry which is preliminary data.</text>
</comment>
<evidence type="ECO:0000256" key="3">
    <source>
        <dbReference type="ARBA" id="ARBA00022576"/>
    </source>
</evidence>
<organism evidence="11 12">
    <name type="scientific">Acetivibrio mesophilus</name>
    <dbReference type="NCBI Taxonomy" id="2487273"/>
    <lineage>
        <taxon>Bacteria</taxon>
        <taxon>Bacillati</taxon>
        <taxon>Bacillota</taxon>
        <taxon>Clostridia</taxon>
        <taxon>Eubacteriales</taxon>
        <taxon>Oscillospiraceae</taxon>
        <taxon>Acetivibrio</taxon>
    </lineage>
</organism>
<evidence type="ECO:0000256" key="9">
    <source>
        <dbReference type="RuleBase" id="RU004504"/>
    </source>
</evidence>
<evidence type="ECO:0000256" key="2">
    <source>
        <dbReference type="ARBA" id="ARBA00009236"/>
    </source>
</evidence>
<dbReference type="InterPro" id="IPR024169">
    <property type="entry name" value="SP_NH2Trfase/AEP_transaminase"/>
</dbReference>
<name>A0A4Q0I6I9_9FIRM</name>
<gene>
    <name evidence="11" type="ORF">EFD62_06120</name>
</gene>
<evidence type="ECO:0000256" key="1">
    <source>
        <dbReference type="ARBA" id="ARBA00001933"/>
    </source>
</evidence>
<evidence type="ECO:0000256" key="4">
    <source>
        <dbReference type="ARBA" id="ARBA00022679"/>
    </source>
</evidence>
<evidence type="ECO:0000256" key="5">
    <source>
        <dbReference type="ARBA" id="ARBA00022898"/>
    </source>
</evidence>
<dbReference type="PROSITE" id="PS00595">
    <property type="entry name" value="AA_TRANSFER_CLASS_5"/>
    <property type="match status" value="1"/>
</dbReference>
<dbReference type="PANTHER" id="PTHR21152">
    <property type="entry name" value="AMINOTRANSFERASE CLASS V"/>
    <property type="match status" value="1"/>
</dbReference>
<keyword evidence="3 11" id="KW-0032">Aminotransferase</keyword>
<evidence type="ECO:0000259" key="10">
    <source>
        <dbReference type="Pfam" id="PF00266"/>
    </source>
</evidence>
<protein>
    <submittedName>
        <fullName evidence="11">Alanine--glyoxylate aminotransferase family protein</fullName>
    </submittedName>
</protein>
<comment type="cofactor">
    <cofactor evidence="1 7 9">
        <name>pyridoxal 5'-phosphate</name>
        <dbReference type="ChEBI" id="CHEBI:597326"/>
    </cofactor>
</comment>
<dbReference type="AlphaFoldDB" id="A0A4Q0I6I9"/>
<dbReference type="Proteomes" id="UP000289166">
    <property type="component" value="Unassembled WGS sequence"/>
</dbReference>
<dbReference type="Pfam" id="PF00266">
    <property type="entry name" value="Aminotran_5"/>
    <property type="match status" value="1"/>
</dbReference>
<keyword evidence="5 7" id="KW-0663">Pyridoxal phosphate</keyword>
<proteinExistence type="inferred from homology"/>
<dbReference type="InterPro" id="IPR020578">
    <property type="entry name" value="Aminotrans_V_PyrdxlP_BS"/>
</dbReference>
<dbReference type="EMBL" id="RLII01000005">
    <property type="protein sequence ID" value="RXE59527.1"/>
    <property type="molecule type" value="Genomic_DNA"/>
</dbReference>
<dbReference type="GO" id="GO:0019265">
    <property type="term" value="P:glycine biosynthetic process, by transamination of glyoxylate"/>
    <property type="evidence" value="ECO:0007669"/>
    <property type="project" value="TreeGrafter"/>
</dbReference>
<dbReference type="GO" id="GO:0008453">
    <property type="term" value="F:alanine-glyoxylate transaminase activity"/>
    <property type="evidence" value="ECO:0007669"/>
    <property type="project" value="TreeGrafter"/>
</dbReference>
<feature type="domain" description="Aminotransferase class V" evidence="10">
    <location>
        <begin position="30"/>
        <end position="319"/>
    </location>
</feature>
<evidence type="ECO:0000256" key="7">
    <source>
        <dbReference type="PIRSR" id="PIRSR000524-50"/>
    </source>
</evidence>